<dbReference type="InterPro" id="IPR008429">
    <property type="entry name" value="CLPTM1"/>
</dbReference>
<evidence type="ECO:0000256" key="1">
    <source>
        <dbReference type="ARBA" id="ARBA00004141"/>
    </source>
</evidence>
<feature type="chain" id="PRO_5044344119" description="Cleft lip and palate transmembrane protein 1" evidence="7">
    <location>
        <begin position="25"/>
        <end position="546"/>
    </location>
</feature>
<evidence type="ECO:0000256" key="3">
    <source>
        <dbReference type="ARBA" id="ARBA00022692"/>
    </source>
</evidence>
<feature type="transmembrane region" description="Helical" evidence="6">
    <location>
        <begin position="419"/>
        <end position="440"/>
    </location>
</feature>
<protein>
    <recommendedName>
        <fullName evidence="10">Cleft lip and palate transmembrane protein 1</fullName>
    </recommendedName>
</protein>
<dbReference type="GO" id="GO:0012505">
    <property type="term" value="C:endomembrane system"/>
    <property type="evidence" value="ECO:0007669"/>
    <property type="project" value="TreeGrafter"/>
</dbReference>
<keyword evidence="3 6" id="KW-0812">Transmembrane</keyword>
<dbReference type="Pfam" id="PF05602">
    <property type="entry name" value="CLPTM1"/>
    <property type="match status" value="1"/>
</dbReference>
<dbReference type="Proteomes" id="UP001515480">
    <property type="component" value="Unassembled WGS sequence"/>
</dbReference>
<evidence type="ECO:0008006" key="10">
    <source>
        <dbReference type="Google" id="ProtNLM"/>
    </source>
</evidence>
<evidence type="ECO:0000256" key="7">
    <source>
        <dbReference type="SAM" id="SignalP"/>
    </source>
</evidence>
<evidence type="ECO:0000313" key="8">
    <source>
        <dbReference type="EMBL" id="KAL1521862.1"/>
    </source>
</evidence>
<comment type="similarity">
    <text evidence="2">Belongs to the CLPTM1 family.</text>
</comment>
<evidence type="ECO:0000256" key="6">
    <source>
        <dbReference type="SAM" id="Phobius"/>
    </source>
</evidence>
<feature type="transmembrane region" description="Helical" evidence="6">
    <location>
        <begin position="313"/>
        <end position="328"/>
    </location>
</feature>
<keyword evidence="5 6" id="KW-0472">Membrane</keyword>
<gene>
    <name evidence="8" type="ORF">AB1Y20_021513</name>
</gene>
<keyword evidence="7" id="KW-0732">Signal</keyword>
<evidence type="ECO:0000256" key="2">
    <source>
        <dbReference type="ARBA" id="ARBA00009310"/>
    </source>
</evidence>
<comment type="caution">
    <text evidence="8">The sequence shown here is derived from an EMBL/GenBank/DDBJ whole genome shotgun (WGS) entry which is preliminary data.</text>
</comment>
<sequence>MAARLLLLAAALAYVAVLFREAYALFYPPQCTGRHCFTPLLSPDDRVDVRAWVGDHVVWQAADVLASAPLVGRLTVPIPEELRLGYHSELFLRVTLSHAGKASAIASARVRLVRRMPLRVRTASMLLEAAAAGAELADPHAGLSPADSRGGVPHFLYSSAPCVLRLTTDTTHHSHALLPAGDPIGSAVDHGSRRYAPFFYADTFSLLRRHAAPLSSNLSKAHPSMTIKIAPISLGRHRLMAGLRSALETIQGTLGMEDELEEIRDLLSEERIYRFVLMQIIGFLHIIFDVLAFKNDMGFWKGREDMRGLSSRSVLFNAGCTLVIYLYLLDSDSINSIVLASYSVSLCLEMFKVVRVLQMQHRLMQGAFGEEGAEDGKLQTMLNTERFDELATRTLTVGLSPLVVGWALYSLHMYPHKGWYSWVVSSLADAIYLFGFIAMTPQLFINYRLKSVAHLPWRVLCYKAFNTFIDDVFAMMVSMPTAHRVACLRDDAVFMVYLYQRYLYPVDKARANEYGIAYERSNEQSNAVDLQATDDLGDVDHLKQGS</sequence>
<keyword evidence="9" id="KW-1185">Reference proteome</keyword>
<proteinExistence type="inferred from homology"/>
<dbReference type="PANTHER" id="PTHR21347">
    <property type="entry name" value="CLEFT LIP AND PALATE ASSOCIATED TRANSMEMBRANE PROTEIN-RELATED"/>
    <property type="match status" value="1"/>
</dbReference>
<dbReference type="PANTHER" id="PTHR21347:SF0">
    <property type="entry name" value="LIPID SCRAMBLASE CLPTM1L"/>
    <property type="match status" value="1"/>
</dbReference>
<accession>A0AB34JKT6</accession>
<reference evidence="8 9" key="1">
    <citation type="journal article" date="2024" name="Science">
        <title>Giant polyketide synthase enzymes in the biosynthesis of giant marine polyether toxins.</title>
        <authorList>
            <person name="Fallon T.R."/>
            <person name="Shende V.V."/>
            <person name="Wierzbicki I.H."/>
            <person name="Pendleton A.L."/>
            <person name="Watervoot N.F."/>
            <person name="Auber R.P."/>
            <person name="Gonzalez D.J."/>
            <person name="Wisecaver J.H."/>
            <person name="Moore B.S."/>
        </authorList>
    </citation>
    <scope>NUCLEOTIDE SEQUENCE [LARGE SCALE GENOMIC DNA]</scope>
    <source>
        <strain evidence="8 9">12B1</strain>
    </source>
</reference>
<evidence type="ECO:0000313" key="9">
    <source>
        <dbReference type="Proteomes" id="UP001515480"/>
    </source>
</evidence>
<evidence type="ECO:0000256" key="5">
    <source>
        <dbReference type="ARBA" id="ARBA00023136"/>
    </source>
</evidence>
<dbReference type="GO" id="GO:0016020">
    <property type="term" value="C:membrane"/>
    <property type="evidence" value="ECO:0007669"/>
    <property type="project" value="UniProtKB-SubCell"/>
</dbReference>
<dbReference type="AlphaFoldDB" id="A0AB34JKT6"/>
<feature type="signal peptide" evidence="7">
    <location>
        <begin position="1"/>
        <end position="24"/>
    </location>
</feature>
<comment type="subcellular location">
    <subcellularLocation>
        <location evidence="1">Membrane</location>
        <topology evidence="1">Multi-pass membrane protein</topology>
    </subcellularLocation>
</comment>
<organism evidence="8 9">
    <name type="scientific">Prymnesium parvum</name>
    <name type="common">Toxic golden alga</name>
    <dbReference type="NCBI Taxonomy" id="97485"/>
    <lineage>
        <taxon>Eukaryota</taxon>
        <taxon>Haptista</taxon>
        <taxon>Haptophyta</taxon>
        <taxon>Prymnesiophyceae</taxon>
        <taxon>Prymnesiales</taxon>
        <taxon>Prymnesiaceae</taxon>
        <taxon>Prymnesium</taxon>
    </lineage>
</organism>
<keyword evidence="4 6" id="KW-1133">Transmembrane helix</keyword>
<feature type="transmembrane region" description="Helical" evidence="6">
    <location>
        <begin position="272"/>
        <end position="292"/>
    </location>
</feature>
<evidence type="ECO:0000256" key="4">
    <source>
        <dbReference type="ARBA" id="ARBA00022989"/>
    </source>
</evidence>
<name>A0AB34JKT6_PRYPA</name>
<feature type="transmembrane region" description="Helical" evidence="6">
    <location>
        <begin position="390"/>
        <end position="413"/>
    </location>
</feature>
<dbReference type="EMBL" id="JBGBPQ010000007">
    <property type="protein sequence ID" value="KAL1521862.1"/>
    <property type="molecule type" value="Genomic_DNA"/>
</dbReference>